<dbReference type="PANTHER" id="PTHR43464:SF19">
    <property type="entry name" value="UBIQUINONE BIOSYNTHESIS O-METHYLTRANSFERASE, MITOCHONDRIAL"/>
    <property type="match status" value="1"/>
</dbReference>
<protein>
    <submittedName>
        <fullName evidence="5">Cyclopropane fatty-acyl-phospholipid synthase-like methyltransferase</fullName>
    </submittedName>
</protein>
<evidence type="ECO:0000256" key="2">
    <source>
        <dbReference type="ARBA" id="ARBA00022679"/>
    </source>
</evidence>
<dbReference type="CDD" id="cd02440">
    <property type="entry name" value="AdoMet_MTases"/>
    <property type="match status" value="1"/>
</dbReference>
<accession>A0ABU1NYN7</accession>
<keyword evidence="2" id="KW-0808">Transferase</keyword>
<organism evidence="5 6">
    <name type="scientific">Paenibacillus qinlingensis</name>
    <dbReference type="NCBI Taxonomy" id="1837343"/>
    <lineage>
        <taxon>Bacteria</taxon>
        <taxon>Bacillati</taxon>
        <taxon>Bacillota</taxon>
        <taxon>Bacilli</taxon>
        <taxon>Bacillales</taxon>
        <taxon>Paenibacillaceae</taxon>
        <taxon>Paenibacillus</taxon>
    </lineage>
</organism>
<dbReference type="InterPro" id="IPR041698">
    <property type="entry name" value="Methyltransf_25"/>
</dbReference>
<dbReference type="InterPro" id="IPR029063">
    <property type="entry name" value="SAM-dependent_MTases_sf"/>
</dbReference>
<proteinExistence type="predicted"/>
<evidence type="ECO:0000256" key="3">
    <source>
        <dbReference type="ARBA" id="ARBA00022691"/>
    </source>
</evidence>
<evidence type="ECO:0000259" key="4">
    <source>
        <dbReference type="Pfam" id="PF13649"/>
    </source>
</evidence>
<dbReference type="PANTHER" id="PTHR43464">
    <property type="entry name" value="METHYLTRANSFERASE"/>
    <property type="match status" value="1"/>
</dbReference>
<evidence type="ECO:0000313" key="6">
    <source>
        <dbReference type="Proteomes" id="UP001267290"/>
    </source>
</evidence>
<dbReference type="SUPFAM" id="SSF53335">
    <property type="entry name" value="S-adenosyl-L-methionine-dependent methyltransferases"/>
    <property type="match status" value="1"/>
</dbReference>
<name>A0ABU1NYN7_9BACL</name>
<keyword evidence="1" id="KW-0489">Methyltransferase</keyword>
<evidence type="ECO:0000313" key="5">
    <source>
        <dbReference type="EMBL" id="MDR6552615.1"/>
    </source>
</evidence>
<reference evidence="5 6" key="1">
    <citation type="submission" date="2023-07" db="EMBL/GenBank/DDBJ databases">
        <title>Sorghum-associated microbial communities from plants grown in Nebraska, USA.</title>
        <authorList>
            <person name="Schachtman D."/>
        </authorList>
    </citation>
    <scope>NUCLEOTIDE SEQUENCE [LARGE SCALE GENOMIC DNA]</scope>
    <source>
        <strain evidence="5 6">CC258</strain>
    </source>
</reference>
<keyword evidence="6" id="KW-1185">Reference proteome</keyword>
<dbReference type="Gene3D" id="3.40.50.150">
    <property type="entry name" value="Vaccinia Virus protein VP39"/>
    <property type="match status" value="1"/>
</dbReference>
<keyword evidence="3" id="KW-0949">S-adenosyl-L-methionine</keyword>
<dbReference type="RefSeq" id="WP_310500138.1">
    <property type="nucleotide sequence ID" value="NZ_JAVDSB010000007.1"/>
</dbReference>
<dbReference type="Pfam" id="PF13649">
    <property type="entry name" value="Methyltransf_25"/>
    <property type="match status" value="1"/>
</dbReference>
<evidence type="ECO:0000256" key="1">
    <source>
        <dbReference type="ARBA" id="ARBA00022603"/>
    </source>
</evidence>
<dbReference type="EMBL" id="JAVDSB010000007">
    <property type="protein sequence ID" value="MDR6552615.1"/>
    <property type="molecule type" value="Genomic_DNA"/>
</dbReference>
<sequence length="242" mass="27395">MKESILNDDDVLNMLDMLLKEQSRFNWDNFYSEKEMKVPFFVNLPDENLVQYFKQGYVKSGKVLELGCGPGRNAIYFAEQGCEVDAVDLSKEALDWAKQRAADKNVSVHFIKQNIFELDIEEGVYDIVYDSGCFHHIAPHRRMSYLSLLKKALKPNGLFAITCFKVGGALGGSDISDWEVYRLRSLRGGLGNTDEKLREIFNGFQVIELRDMLEMEASSSMFGVSGLLTGLFRKSNSIESNG</sequence>
<dbReference type="Proteomes" id="UP001267290">
    <property type="component" value="Unassembled WGS sequence"/>
</dbReference>
<gene>
    <name evidence="5" type="ORF">J2736_003822</name>
</gene>
<comment type="caution">
    <text evidence="5">The sequence shown here is derived from an EMBL/GenBank/DDBJ whole genome shotgun (WGS) entry which is preliminary data.</text>
</comment>
<feature type="domain" description="Methyltransferase" evidence="4">
    <location>
        <begin position="63"/>
        <end position="157"/>
    </location>
</feature>